<evidence type="ECO:0000313" key="13">
    <source>
        <dbReference type="Proteomes" id="UP001138751"/>
    </source>
</evidence>
<dbReference type="NCBIfam" id="NF001236">
    <property type="entry name" value="PRK00203.1"/>
    <property type="match status" value="1"/>
</dbReference>
<dbReference type="InterPro" id="IPR036397">
    <property type="entry name" value="RNaseH_sf"/>
</dbReference>
<dbReference type="GO" id="GO:0005737">
    <property type="term" value="C:cytoplasm"/>
    <property type="evidence" value="ECO:0007669"/>
    <property type="project" value="UniProtKB-SubCell"/>
</dbReference>
<feature type="binding site" evidence="10">
    <location>
        <position position="66"/>
    </location>
    <ligand>
        <name>Mg(2+)</name>
        <dbReference type="ChEBI" id="CHEBI:18420"/>
        <label>1</label>
    </ligand>
</feature>
<dbReference type="AlphaFoldDB" id="A0A9X9WSJ8"/>
<feature type="binding site" evidence="10">
    <location>
        <position position="88"/>
    </location>
    <ligand>
        <name>Mg(2+)</name>
        <dbReference type="ChEBI" id="CHEBI:18420"/>
        <label>1</label>
    </ligand>
</feature>
<dbReference type="GO" id="GO:0003676">
    <property type="term" value="F:nucleic acid binding"/>
    <property type="evidence" value="ECO:0007669"/>
    <property type="project" value="InterPro"/>
</dbReference>
<gene>
    <name evidence="10 12" type="primary">rnhA</name>
    <name evidence="12" type="ORF">GXW76_02975</name>
</gene>
<dbReference type="CDD" id="cd09278">
    <property type="entry name" value="RNase_HI_prokaryote_like"/>
    <property type="match status" value="1"/>
</dbReference>
<dbReference type="InterPro" id="IPR022892">
    <property type="entry name" value="RNaseHI"/>
</dbReference>
<evidence type="ECO:0000259" key="11">
    <source>
        <dbReference type="PROSITE" id="PS50879"/>
    </source>
</evidence>
<dbReference type="PANTHER" id="PTHR10642:SF26">
    <property type="entry name" value="RIBONUCLEASE H1"/>
    <property type="match status" value="1"/>
</dbReference>
<dbReference type="PROSITE" id="PS50879">
    <property type="entry name" value="RNASE_H_1"/>
    <property type="match status" value="1"/>
</dbReference>
<evidence type="ECO:0000256" key="7">
    <source>
        <dbReference type="ARBA" id="ARBA00022759"/>
    </source>
</evidence>
<keyword evidence="10" id="KW-0963">Cytoplasm</keyword>
<evidence type="ECO:0000256" key="10">
    <source>
        <dbReference type="HAMAP-Rule" id="MF_00042"/>
    </source>
</evidence>
<evidence type="ECO:0000313" key="12">
    <source>
        <dbReference type="EMBL" id="MBR0670127.1"/>
    </source>
</evidence>
<evidence type="ECO:0000256" key="8">
    <source>
        <dbReference type="ARBA" id="ARBA00022801"/>
    </source>
</evidence>
<feature type="binding site" evidence="10">
    <location>
        <position position="152"/>
    </location>
    <ligand>
        <name>Mg(2+)</name>
        <dbReference type="ChEBI" id="CHEBI:18420"/>
        <label>2</label>
    </ligand>
</feature>
<feature type="domain" description="RNase H type-1" evidence="11">
    <location>
        <begin position="18"/>
        <end position="160"/>
    </location>
</feature>
<evidence type="ECO:0000256" key="5">
    <source>
        <dbReference type="ARBA" id="ARBA00022722"/>
    </source>
</evidence>
<comment type="subunit">
    <text evidence="3 10">Monomer.</text>
</comment>
<proteinExistence type="inferred from homology"/>
<dbReference type="SUPFAM" id="SSF53098">
    <property type="entry name" value="Ribonuclease H-like"/>
    <property type="match status" value="1"/>
</dbReference>
<evidence type="ECO:0000256" key="2">
    <source>
        <dbReference type="ARBA" id="ARBA00005300"/>
    </source>
</evidence>
<name>A0A9X9WSJ8_9PROT</name>
<dbReference type="Proteomes" id="UP001138751">
    <property type="component" value="Unassembled WGS sequence"/>
</dbReference>
<reference evidence="12" key="1">
    <citation type="submission" date="2020-01" db="EMBL/GenBank/DDBJ databases">
        <authorList>
            <person name="Rat A."/>
        </authorList>
    </citation>
    <scope>NUCLEOTIDE SEQUENCE</scope>
    <source>
        <strain evidence="12">LMG 31231</strain>
    </source>
</reference>
<dbReference type="EC" id="3.1.26.4" evidence="4 10"/>
<comment type="subcellular location">
    <subcellularLocation>
        <location evidence="10">Cytoplasm</location>
    </subcellularLocation>
</comment>
<comment type="similarity">
    <text evidence="2 10">Belongs to the RNase H family.</text>
</comment>
<keyword evidence="6 10" id="KW-0479">Metal-binding</keyword>
<dbReference type="InterPro" id="IPR050092">
    <property type="entry name" value="RNase_H"/>
</dbReference>
<comment type="caution">
    <text evidence="12">The sequence shown here is derived from an EMBL/GenBank/DDBJ whole genome shotgun (WGS) entry which is preliminary data.</text>
</comment>
<dbReference type="Pfam" id="PF00075">
    <property type="entry name" value="RNase_H"/>
    <property type="match status" value="1"/>
</dbReference>
<feature type="binding site" evidence="10">
    <location>
        <position position="27"/>
    </location>
    <ligand>
        <name>Mg(2+)</name>
        <dbReference type="ChEBI" id="CHEBI:18420"/>
        <label>2</label>
    </ligand>
</feature>
<organism evidence="12 13">
    <name type="scientific">Neoroseomonas soli</name>
    <dbReference type="NCBI Taxonomy" id="1081025"/>
    <lineage>
        <taxon>Bacteria</taxon>
        <taxon>Pseudomonadati</taxon>
        <taxon>Pseudomonadota</taxon>
        <taxon>Alphaproteobacteria</taxon>
        <taxon>Acetobacterales</taxon>
        <taxon>Acetobacteraceae</taxon>
        <taxon>Neoroseomonas</taxon>
    </lineage>
</organism>
<keyword evidence="7 10" id="KW-0255">Endonuclease</keyword>
<keyword evidence="13" id="KW-1185">Reference proteome</keyword>
<evidence type="ECO:0000256" key="3">
    <source>
        <dbReference type="ARBA" id="ARBA00011245"/>
    </source>
</evidence>
<sequence length="165" mass="18035">MEADMSQSADVVAPDAPEMPTIEAWTDGGCSPNPGPGGWAYVLRNSAGGTKERSGAVPDTTNNQMELLAAIMALEGLSGPRRVIVHSDSEYVCRGMTGRVADWQARGWCTAAGKPVKNLDLWQRLLSAAERHQLEWRWVRAHAGDPMNERADALVCRAREKHAKR</sequence>
<evidence type="ECO:0000256" key="4">
    <source>
        <dbReference type="ARBA" id="ARBA00012180"/>
    </source>
</evidence>
<keyword evidence="9 10" id="KW-0460">Magnesium</keyword>
<evidence type="ECO:0000256" key="1">
    <source>
        <dbReference type="ARBA" id="ARBA00000077"/>
    </source>
</evidence>
<dbReference type="InterPro" id="IPR002156">
    <property type="entry name" value="RNaseH_domain"/>
</dbReference>
<comment type="catalytic activity">
    <reaction evidence="1 10">
        <text>Endonucleolytic cleavage to 5'-phosphomonoester.</text>
        <dbReference type="EC" id="3.1.26.4"/>
    </reaction>
</comment>
<comment type="cofactor">
    <cofactor evidence="10">
        <name>Mg(2+)</name>
        <dbReference type="ChEBI" id="CHEBI:18420"/>
    </cofactor>
    <text evidence="10">Binds 1 Mg(2+) ion per subunit. May bind a second metal ion at a regulatory site, or after substrate binding.</text>
</comment>
<dbReference type="Gene3D" id="3.30.420.10">
    <property type="entry name" value="Ribonuclease H-like superfamily/Ribonuclease H"/>
    <property type="match status" value="1"/>
</dbReference>
<dbReference type="GO" id="GO:0043137">
    <property type="term" value="P:DNA replication, removal of RNA primer"/>
    <property type="evidence" value="ECO:0007669"/>
    <property type="project" value="TreeGrafter"/>
</dbReference>
<keyword evidence="8 10" id="KW-0378">Hydrolase</keyword>
<keyword evidence="5 10" id="KW-0540">Nuclease</keyword>
<dbReference type="HAMAP" id="MF_00042">
    <property type="entry name" value="RNase_H"/>
    <property type="match status" value="1"/>
</dbReference>
<dbReference type="PANTHER" id="PTHR10642">
    <property type="entry name" value="RIBONUCLEASE H1"/>
    <property type="match status" value="1"/>
</dbReference>
<feature type="binding site" evidence="10">
    <location>
        <position position="27"/>
    </location>
    <ligand>
        <name>Mg(2+)</name>
        <dbReference type="ChEBI" id="CHEBI:18420"/>
        <label>1</label>
    </ligand>
</feature>
<dbReference type="InterPro" id="IPR012337">
    <property type="entry name" value="RNaseH-like_sf"/>
</dbReference>
<dbReference type="GO" id="GO:0004523">
    <property type="term" value="F:RNA-DNA hybrid ribonuclease activity"/>
    <property type="evidence" value="ECO:0007669"/>
    <property type="project" value="UniProtKB-UniRule"/>
</dbReference>
<protein>
    <recommendedName>
        <fullName evidence="4 10">Ribonuclease H</fullName>
        <shortName evidence="10">RNase H</shortName>
        <ecNumber evidence="4 10">3.1.26.4</ecNumber>
    </recommendedName>
</protein>
<comment type="function">
    <text evidence="10">Endonuclease that specifically degrades the RNA of RNA-DNA hybrids.</text>
</comment>
<evidence type="ECO:0000256" key="9">
    <source>
        <dbReference type="ARBA" id="ARBA00022842"/>
    </source>
</evidence>
<accession>A0A9X9WSJ8</accession>
<reference evidence="12" key="2">
    <citation type="journal article" date="2021" name="Syst. Appl. Microbiol.">
        <title>Roseomonas hellenica sp. nov., isolated from roots of wild-growing Alkanna tinctoria.</title>
        <authorList>
            <person name="Rat A."/>
            <person name="Naranjo H.D."/>
            <person name="Lebbe L."/>
            <person name="Cnockaert M."/>
            <person name="Krigas N."/>
            <person name="Grigoriadou K."/>
            <person name="Maloupa E."/>
            <person name="Willems A."/>
        </authorList>
    </citation>
    <scope>NUCLEOTIDE SEQUENCE</scope>
    <source>
        <strain evidence="12">LMG 31231</strain>
    </source>
</reference>
<evidence type="ECO:0000256" key="6">
    <source>
        <dbReference type="ARBA" id="ARBA00022723"/>
    </source>
</evidence>
<dbReference type="EMBL" id="JAAEDM010000005">
    <property type="protein sequence ID" value="MBR0670127.1"/>
    <property type="molecule type" value="Genomic_DNA"/>
</dbReference>
<dbReference type="GO" id="GO:0000287">
    <property type="term" value="F:magnesium ion binding"/>
    <property type="evidence" value="ECO:0007669"/>
    <property type="project" value="UniProtKB-UniRule"/>
</dbReference>